<feature type="transmembrane region" description="Helical" evidence="1">
    <location>
        <begin position="245"/>
        <end position="266"/>
    </location>
</feature>
<dbReference type="SUPFAM" id="SSF55073">
    <property type="entry name" value="Nucleotide cyclase"/>
    <property type="match status" value="1"/>
</dbReference>
<dbReference type="Proteomes" id="UP000187651">
    <property type="component" value="Unassembled WGS sequence"/>
</dbReference>
<dbReference type="PANTHER" id="PTHR45138:SF6">
    <property type="entry name" value="DIGUANYLATE CYCLASE DGCN"/>
    <property type="match status" value="1"/>
</dbReference>
<gene>
    <name evidence="3" type="ORF">SAMN05216544_2242</name>
</gene>
<feature type="transmembrane region" description="Helical" evidence="1">
    <location>
        <begin position="302"/>
        <end position="323"/>
    </location>
</feature>
<dbReference type="Pfam" id="PF00990">
    <property type="entry name" value="GGDEF"/>
    <property type="match status" value="1"/>
</dbReference>
<feature type="transmembrane region" description="Helical" evidence="1">
    <location>
        <begin position="344"/>
        <end position="368"/>
    </location>
</feature>
<organism evidence="3 4">
    <name type="scientific">Lachnospira pectinoschiza</name>
    <dbReference type="NCBI Taxonomy" id="28052"/>
    <lineage>
        <taxon>Bacteria</taxon>
        <taxon>Bacillati</taxon>
        <taxon>Bacillota</taxon>
        <taxon>Clostridia</taxon>
        <taxon>Lachnospirales</taxon>
        <taxon>Lachnospiraceae</taxon>
        <taxon>Lachnospira</taxon>
    </lineage>
</organism>
<dbReference type="AlphaFoldDB" id="A0A1G9ZS34"/>
<evidence type="ECO:0000313" key="3">
    <source>
        <dbReference type="EMBL" id="SDN24422.1"/>
    </source>
</evidence>
<dbReference type="GO" id="GO:1902201">
    <property type="term" value="P:negative regulation of bacterial-type flagellum-dependent cell motility"/>
    <property type="evidence" value="ECO:0007669"/>
    <property type="project" value="TreeGrafter"/>
</dbReference>
<accession>A0A1G9ZS34</accession>
<evidence type="ECO:0000313" key="4">
    <source>
        <dbReference type="Proteomes" id="UP000187651"/>
    </source>
</evidence>
<dbReference type="CDD" id="cd01949">
    <property type="entry name" value="GGDEF"/>
    <property type="match status" value="1"/>
</dbReference>
<proteinExistence type="predicted"/>
<dbReference type="GO" id="GO:0005886">
    <property type="term" value="C:plasma membrane"/>
    <property type="evidence" value="ECO:0007669"/>
    <property type="project" value="TreeGrafter"/>
</dbReference>
<dbReference type="InterPro" id="IPR029787">
    <property type="entry name" value="Nucleotide_cyclase"/>
</dbReference>
<dbReference type="RefSeq" id="WP_074522207.1">
    <property type="nucleotide sequence ID" value="NZ_FNHZ01000009.1"/>
</dbReference>
<dbReference type="GO" id="GO:0052621">
    <property type="term" value="F:diguanylate cyclase activity"/>
    <property type="evidence" value="ECO:0007669"/>
    <property type="project" value="TreeGrafter"/>
</dbReference>
<feature type="transmembrane region" description="Helical" evidence="1">
    <location>
        <begin position="273"/>
        <end position="290"/>
    </location>
</feature>
<keyword evidence="4" id="KW-1185">Reference proteome</keyword>
<dbReference type="NCBIfam" id="TIGR00254">
    <property type="entry name" value="GGDEF"/>
    <property type="match status" value="1"/>
</dbReference>
<dbReference type="SMART" id="SM00267">
    <property type="entry name" value="GGDEF"/>
    <property type="match status" value="1"/>
</dbReference>
<feature type="transmembrane region" description="Helical" evidence="1">
    <location>
        <begin position="9"/>
        <end position="28"/>
    </location>
</feature>
<dbReference type="InterPro" id="IPR043128">
    <property type="entry name" value="Rev_trsase/Diguanyl_cyclase"/>
</dbReference>
<keyword evidence="1" id="KW-0812">Transmembrane</keyword>
<dbReference type="PROSITE" id="PS50887">
    <property type="entry name" value="GGDEF"/>
    <property type="match status" value="1"/>
</dbReference>
<reference evidence="4" key="1">
    <citation type="submission" date="2016-10" db="EMBL/GenBank/DDBJ databases">
        <authorList>
            <person name="Varghese N."/>
            <person name="Submissions S."/>
        </authorList>
    </citation>
    <scope>NUCLEOTIDE SEQUENCE [LARGE SCALE GENOMIC DNA]</scope>
    <source>
        <strain evidence="4">M83</strain>
    </source>
</reference>
<dbReference type="PANTHER" id="PTHR45138">
    <property type="entry name" value="REGULATORY COMPONENTS OF SENSORY TRANSDUCTION SYSTEM"/>
    <property type="match status" value="1"/>
</dbReference>
<name>A0A1G9ZS34_9FIRM</name>
<feature type="transmembrane region" description="Helical" evidence="1">
    <location>
        <begin position="179"/>
        <end position="200"/>
    </location>
</feature>
<protein>
    <submittedName>
        <fullName evidence="3">Diguanylate cyclase (GGDEF) domain-containing protein</fullName>
    </submittedName>
</protein>
<keyword evidence="1" id="KW-0472">Membrane</keyword>
<dbReference type="GO" id="GO:0043709">
    <property type="term" value="P:cell adhesion involved in single-species biofilm formation"/>
    <property type="evidence" value="ECO:0007669"/>
    <property type="project" value="TreeGrafter"/>
</dbReference>
<dbReference type="InterPro" id="IPR000160">
    <property type="entry name" value="GGDEF_dom"/>
</dbReference>
<sequence>MNFKHIGKYLIAGAIIIIYMLCIIKLGSNKYDIKNVFPFYNIDSGWTVTENGESREIESLFKASIGLVNKHDSVTITTTIPDVSEIVSPCISFKTILSTADVYLDGELIYSYGHNTEDKGLMVNKSYHYVPLSSSDSGKTISIVITGTENSAFSSFSNVYVGNISDVYNKYIQVHKIPFIIGFFLCIFALVLLVLSTYLISSSHKDYSIIFSSIISFLLGAYILGYNDVIILISDRLRLGTVLEYITLLYMPAAIIGFIITDNIGFNTVVTRFFLAVNVILPTIFLILHYTNICHICNFVSIFHLLAMIEGFASLCQFILVIIRKKKDKKKQINIENRSFIHSYSGDVLAIGLMIFIATATYEILIFNYQKYFSPTGDRFSVSVLTIGAIIFVMSLFLNFFFHNIDHYNSKALFSKLENIAYTDELTSLANRALSEKVLENLEKTNANYAIISIDLDQLKLINDNYGHTCGDRYISNFARIIDEVFINSTISARIGGDEFLIALKDADEWECSSLLSKFETALIKESEASDEFTYKASYGFAIHKSKDKNIGSHEVYMLADKRMYDMKQEHHLNYDKEGEIENA</sequence>
<dbReference type="Gene3D" id="3.30.70.270">
    <property type="match status" value="1"/>
</dbReference>
<feature type="transmembrane region" description="Helical" evidence="1">
    <location>
        <begin position="380"/>
        <end position="402"/>
    </location>
</feature>
<dbReference type="InterPro" id="IPR050469">
    <property type="entry name" value="Diguanylate_Cyclase"/>
</dbReference>
<feature type="transmembrane region" description="Helical" evidence="1">
    <location>
        <begin position="207"/>
        <end position="225"/>
    </location>
</feature>
<feature type="domain" description="GGDEF" evidence="2">
    <location>
        <begin position="447"/>
        <end position="578"/>
    </location>
</feature>
<dbReference type="OrthoDB" id="9762533at2"/>
<evidence type="ECO:0000259" key="2">
    <source>
        <dbReference type="PROSITE" id="PS50887"/>
    </source>
</evidence>
<evidence type="ECO:0000256" key="1">
    <source>
        <dbReference type="SAM" id="Phobius"/>
    </source>
</evidence>
<keyword evidence="1" id="KW-1133">Transmembrane helix</keyword>
<dbReference type="EMBL" id="FNHZ01000009">
    <property type="protein sequence ID" value="SDN24422.1"/>
    <property type="molecule type" value="Genomic_DNA"/>
</dbReference>